<dbReference type="PIRSF" id="PIRSF030250">
    <property type="entry name" value="Ptase_At2g46880"/>
    <property type="match status" value="1"/>
</dbReference>
<organism evidence="2 3">
    <name type="scientific">Paratrimastix pyriformis</name>
    <dbReference type="NCBI Taxonomy" id="342808"/>
    <lineage>
        <taxon>Eukaryota</taxon>
        <taxon>Metamonada</taxon>
        <taxon>Preaxostyla</taxon>
        <taxon>Paratrimastigidae</taxon>
        <taxon>Paratrimastix</taxon>
    </lineage>
</organism>
<comment type="caution">
    <text evidence="2">The sequence shown here is derived from an EMBL/GenBank/DDBJ whole genome shotgun (WGS) entry which is preliminary data.</text>
</comment>
<accession>A0ABQ8UHG6</accession>
<evidence type="ECO:0000259" key="1">
    <source>
        <dbReference type="Pfam" id="PF00149"/>
    </source>
</evidence>
<dbReference type="Proteomes" id="UP001141327">
    <property type="component" value="Unassembled WGS sequence"/>
</dbReference>
<dbReference type="EMBL" id="JAPMOS010000053">
    <property type="protein sequence ID" value="KAJ4457142.1"/>
    <property type="molecule type" value="Genomic_DNA"/>
</dbReference>
<proteinExistence type="predicted"/>
<dbReference type="SUPFAM" id="SSF56300">
    <property type="entry name" value="Metallo-dependent phosphatases"/>
    <property type="match status" value="1"/>
</dbReference>
<gene>
    <name evidence="2" type="ORF">PAPYR_7432</name>
</gene>
<feature type="domain" description="Calcineurin-like phosphoesterase" evidence="1">
    <location>
        <begin position="52"/>
        <end position="288"/>
    </location>
</feature>
<keyword evidence="3" id="KW-1185">Reference proteome</keyword>
<dbReference type="PANTHER" id="PTHR32440">
    <property type="entry name" value="PHOSPHATASE DCR2-RELATED-RELATED"/>
    <property type="match status" value="1"/>
</dbReference>
<evidence type="ECO:0000313" key="2">
    <source>
        <dbReference type="EMBL" id="KAJ4457142.1"/>
    </source>
</evidence>
<dbReference type="CDD" id="cd07383">
    <property type="entry name" value="MPP_Dcr2"/>
    <property type="match status" value="1"/>
</dbReference>
<dbReference type="InterPro" id="IPR029052">
    <property type="entry name" value="Metallo-depent_PP-like"/>
</dbReference>
<dbReference type="InterPro" id="IPR004843">
    <property type="entry name" value="Calcineurin-like_PHP"/>
</dbReference>
<name>A0ABQ8UHG6_9EUKA</name>
<sequence>MSNTRQSSSLQMRCGVSLLIFGGLVTVALCDSLVRSPSLGKQELRFDSQGKFKILQFTDLHYETPEDGAKTAAIEQTLITSERPNMLAVTGDVHSGWLFYNKIPEYKVGWHTLFDPVENLSVPWAFAHGNHDSQCGLGRGEIIDFLKAEFPHTLTEKGPLVVTGSGNYYIPVYSASNPSKMVMVLWFMDSGSESCQGDKHSYGCIEASQTDWFLAASKALTLLNGGRPLPGLMFFHIPTAQWNDVWNQAACRGEKNESVACPTHETGFVKALAKEGSVKAVFVGHDHDNDYCGQTTDGITLCYGRKTGVGCYGPVGLRGGRVIELSEADPNHFNTWIRNEIGDIEVLPDHQPDRQPSPACGAI</sequence>
<protein>
    <submittedName>
        <fullName evidence="2">Ser/thr phosphatase superfamily protein</fullName>
    </submittedName>
</protein>
<evidence type="ECO:0000313" key="3">
    <source>
        <dbReference type="Proteomes" id="UP001141327"/>
    </source>
</evidence>
<dbReference type="InterPro" id="IPR011230">
    <property type="entry name" value="PAP14/16/28/29"/>
</dbReference>
<dbReference type="Pfam" id="PF00149">
    <property type="entry name" value="Metallophos"/>
    <property type="match status" value="1"/>
</dbReference>
<reference evidence="2" key="1">
    <citation type="journal article" date="2022" name="bioRxiv">
        <title>Genomics of Preaxostyla Flagellates Illuminates Evolutionary Transitions and the Path Towards Mitochondrial Loss.</title>
        <authorList>
            <person name="Novak L.V.F."/>
            <person name="Treitli S.C."/>
            <person name="Pyrih J."/>
            <person name="Halakuc P."/>
            <person name="Pipaliya S.V."/>
            <person name="Vacek V."/>
            <person name="Brzon O."/>
            <person name="Soukal P."/>
            <person name="Eme L."/>
            <person name="Dacks J.B."/>
            <person name="Karnkowska A."/>
            <person name="Elias M."/>
            <person name="Hampl V."/>
        </authorList>
    </citation>
    <scope>NUCLEOTIDE SEQUENCE</scope>
    <source>
        <strain evidence="2">RCP-MX</strain>
    </source>
</reference>
<dbReference type="Gene3D" id="3.60.21.10">
    <property type="match status" value="1"/>
</dbReference>
<dbReference type="PANTHER" id="PTHR32440:SF11">
    <property type="entry name" value="METALLOPHOSPHOESTERASE DOMAIN-CONTAINING PROTEIN"/>
    <property type="match status" value="1"/>
</dbReference>